<dbReference type="GO" id="GO:0006437">
    <property type="term" value="P:tyrosyl-tRNA aminoacylation"/>
    <property type="evidence" value="ECO:0007669"/>
    <property type="project" value="InterPro"/>
</dbReference>
<dbReference type="GO" id="GO:0004831">
    <property type="term" value="F:tyrosine-tRNA ligase activity"/>
    <property type="evidence" value="ECO:0007669"/>
    <property type="project" value="UniProtKB-EC"/>
</dbReference>
<dbReference type="NCBIfam" id="TIGR00234">
    <property type="entry name" value="tyrS"/>
    <property type="match status" value="1"/>
</dbReference>
<comment type="catalytic activity">
    <reaction evidence="11">
        <text>alpha-D-galactosyl-(1-&gt;3)-1D-myo-inositol + sucrose = raffinose + myo-inositol</text>
        <dbReference type="Rhea" id="RHEA:20161"/>
        <dbReference type="ChEBI" id="CHEBI:16634"/>
        <dbReference type="ChEBI" id="CHEBI:17268"/>
        <dbReference type="ChEBI" id="CHEBI:17505"/>
        <dbReference type="ChEBI" id="CHEBI:17992"/>
        <dbReference type="EC" id="2.4.1.82"/>
    </reaction>
</comment>
<evidence type="ECO:0000313" key="16">
    <source>
        <dbReference type="Proteomes" id="UP000191672"/>
    </source>
</evidence>
<evidence type="ECO:0000256" key="5">
    <source>
        <dbReference type="ARBA" id="ARBA00022741"/>
    </source>
</evidence>
<dbReference type="Gene3D" id="3.40.50.620">
    <property type="entry name" value="HUPs"/>
    <property type="match status" value="1"/>
</dbReference>
<dbReference type="Pfam" id="PF16714">
    <property type="entry name" value="TyrRSs_C"/>
    <property type="match status" value="1"/>
</dbReference>
<dbReference type="CDD" id="cd00805">
    <property type="entry name" value="TyrRS_core"/>
    <property type="match status" value="1"/>
</dbReference>
<dbReference type="SUPFAM" id="SSF51445">
    <property type="entry name" value="(Trans)glycosidases"/>
    <property type="match status" value="1"/>
</dbReference>
<dbReference type="FunFam" id="1.10.240.10:FF:000001">
    <property type="entry name" value="Tyrosine--tRNA ligase"/>
    <property type="match status" value="1"/>
</dbReference>
<evidence type="ECO:0000256" key="1">
    <source>
        <dbReference type="ARBA" id="ARBA00001255"/>
    </source>
</evidence>
<dbReference type="Gene3D" id="1.10.240.10">
    <property type="entry name" value="Tyrosyl-Transfer RNA Synthetase"/>
    <property type="match status" value="1"/>
</dbReference>
<evidence type="ECO:0000256" key="13">
    <source>
        <dbReference type="SAM" id="MobiDB-lite"/>
    </source>
</evidence>
<dbReference type="InterPro" id="IPR013785">
    <property type="entry name" value="Aldolase_TIM"/>
</dbReference>
<dbReference type="InterPro" id="IPR001412">
    <property type="entry name" value="aa-tRNA-synth_I_CS"/>
</dbReference>
<comment type="catalytic activity">
    <reaction evidence="1">
        <text>Hydrolysis of terminal, non-reducing alpha-D-galactose residues in alpha-D-galactosides, including galactose oligosaccharides, galactomannans and galactolipids.</text>
        <dbReference type="EC" id="3.2.1.22"/>
    </reaction>
</comment>
<evidence type="ECO:0000256" key="6">
    <source>
        <dbReference type="ARBA" id="ARBA00022840"/>
    </source>
</evidence>
<proteinExistence type="inferred from homology"/>
<evidence type="ECO:0000256" key="8">
    <source>
        <dbReference type="ARBA" id="ARBA00023146"/>
    </source>
</evidence>
<dbReference type="InterPro" id="IPR017853">
    <property type="entry name" value="GH"/>
</dbReference>
<keyword evidence="9" id="KW-0119">Carbohydrate metabolism</keyword>
<evidence type="ECO:0000256" key="9">
    <source>
        <dbReference type="ARBA" id="ARBA00023277"/>
    </source>
</evidence>
<dbReference type="Pfam" id="PF05691">
    <property type="entry name" value="Raffinose_syn"/>
    <property type="match status" value="1"/>
</dbReference>
<dbReference type="PROSITE" id="PS00178">
    <property type="entry name" value="AA_TRNA_LIGASE_I"/>
    <property type="match status" value="1"/>
</dbReference>
<dbReference type="PRINTS" id="PR01040">
    <property type="entry name" value="TRNASYNTHTYR"/>
</dbReference>
<evidence type="ECO:0000256" key="10">
    <source>
        <dbReference type="ARBA" id="ARBA00048248"/>
    </source>
</evidence>
<dbReference type="FunFam" id="3.40.50.620:FF:000227">
    <property type="entry name" value="Tyrosine--tRNA ligase"/>
    <property type="match status" value="1"/>
</dbReference>
<dbReference type="Pfam" id="PF00579">
    <property type="entry name" value="tRNA-synt_1b"/>
    <property type="match status" value="1"/>
</dbReference>
<evidence type="ECO:0000259" key="14">
    <source>
        <dbReference type="Pfam" id="PF16714"/>
    </source>
</evidence>
<keyword evidence="4 12" id="KW-0436">Ligase</keyword>
<protein>
    <recommendedName>
        <fullName evidence="12">Tyrosine--tRNA ligase</fullName>
        <ecNumber evidence="12">6.1.1.1</ecNumber>
    </recommendedName>
    <alternativeName>
        <fullName evidence="12">Tyrosyl-tRNA synthetase</fullName>
    </alternativeName>
</protein>
<evidence type="ECO:0000313" key="15">
    <source>
        <dbReference type="EMBL" id="OQD82769.1"/>
    </source>
</evidence>
<comment type="similarity">
    <text evidence="3">Belongs to the glycosyl hydrolases 36 family.</text>
</comment>
<dbReference type="InterPro" id="IPR014729">
    <property type="entry name" value="Rossmann-like_a/b/a_fold"/>
</dbReference>
<evidence type="ECO:0000256" key="7">
    <source>
        <dbReference type="ARBA" id="ARBA00022917"/>
    </source>
</evidence>
<dbReference type="PANTHER" id="PTHR31268:SF32">
    <property type="entry name" value="GALACTINOL--SUCROSE GALACTOSYLTRANSFERASE 2-RELATED"/>
    <property type="match status" value="1"/>
</dbReference>
<name>A0A1V6Q0L0_9EURO</name>
<gene>
    <name evidence="15" type="ORF">PENANT_c020G01933</name>
</gene>
<evidence type="ECO:0000256" key="4">
    <source>
        <dbReference type="ARBA" id="ARBA00022598"/>
    </source>
</evidence>
<evidence type="ECO:0000256" key="11">
    <source>
        <dbReference type="ARBA" id="ARBA00049426"/>
    </source>
</evidence>
<dbReference type="InterPro" id="IPR002305">
    <property type="entry name" value="aa-tRNA-synth_Ic"/>
</dbReference>
<dbReference type="GO" id="GO:0047274">
    <property type="term" value="F:galactinol-sucrose galactosyltransferase activity"/>
    <property type="evidence" value="ECO:0007669"/>
    <property type="project" value="UniProtKB-EC"/>
</dbReference>
<dbReference type="GO" id="GO:0003723">
    <property type="term" value="F:RNA binding"/>
    <property type="evidence" value="ECO:0007669"/>
    <property type="project" value="InterPro"/>
</dbReference>
<dbReference type="FunFam" id="3.20.20.70:FF:000222">
    <property type="entry name" value="Raffinose synthase Sip1 protein"/>
    <property type="match status" value="1"/>
</dbReference>
<dbReference type="InterPro" id="IPR008811">
    <property type="entry name" value="Glycosyl_hydrolases_36"/>
</dbReference>
<keyword evidence="6 12" id="KW-0067">ATP-binding</keyword>
<dbReference type="EMBL" id="MDYN01000020">
    <property type="protein sequence ID" value="OQD82769.1"/>
    <property type="molecule type" value="Genomic_DNA"/>
</dbReference>
<evidence type="ECO:0000256" key="12">
    <source>
        <dbReference type="RuleBase" id="RU361234"/>
    </source>
</evidence>
<dbReference type="GO" id="GO:0004557">
    <property type="term" value="F:alpha-galactosidase activity"/>
    <property type="evidence" value="ECO:0007669"/>
    <property type="project" value="UniProtKB-EC"/>
</dbReference>
<evidence type="ECO:0000256" key="2">
    <source>
        <dbReference type="ARBA" id="ARBA00005594"/>
    </source>
</evidence>
<keyword evidence="8 12" id="KW-0030">Aminoacyl-tRNA synthetase</keyword>
<comment type="catalytic activity">
    <reaction evidence="10 12">
        <text>tRNA(Tyr) + L-tyrosine + ATP = L-tyrosyl-tRNA(Tyr) + AMP + diphosphate + H(+)</text>
        <dbReference type="Rhea" id="RHEA:10220"/>
        <dbReference type="Rhea" id="RHEA-COMP:9706"/>
        <dbReference type="Rhea" id="RHEA-COMP:9707"/>
        <dbReference type="ChEBI" id="CHEBI:15378"/>
        <dbReference type="ChEBI" id="CHEBI:30616"/>
        <dbReference type="ChEBI" id="CHEBI:33019"/>
        <dbReference type="ChEBI" id="CHEBI:58315"/>
        <dbReference type="ChEBI" id="CHEBI:78442"/>
        <dbReference type="ChEBI" id="CHEBI:78536"/>
        <dbReference type="ChEBI" id="CHEBI:456215"/>
        <dbReference type="EC" id="6.1.1.1"/>
    </reaction>
</comment>
<feature type="domain" description="Tyrosyl-tRNA synthetase C-terminal" evidence="14">
    <location>
        <begin position="1407"/>
        <end position="1523"/>
    </location>
</feature>
<feature type="compositionally biased region" description="Polar residues" evidence="13">
    <location>
        <begin position="1395"/>
        <end position="1407"/>
    </location>
</feature>
<keyword evidence="16" id="KW-1185">Reference proteome</keyword>
<comment type="caution">
    <text evidence="15">The sequence shown here is derived from an EMBL/GenBank/DDBJ whole genome shotgun (WGS) entry which is preliminary data.</text>
</comment>
<feature type="region of interest" description="Disordered" evidence="13">
    <location>
        <begin position="1"/>
        <end position="23"/>
    </location>
</feature>
<dbReference type="GO" id="GO:0005524">
    <property type="term" value="F:ATP binding"/>
    <property type="evidence" value="ECO:0007669"/>
    <property type="project" value="UniProtKB-KW"/>
</dbReference>
<sequence length="1532" mass="170766">MSVNASSPLPVREPGQSTQKSTGRFVRSDQLAMFARVTSYPPLGQLTNIRRSEEDDALCFTVIIESISSFPAQPWDVQIWHNITSPEWTALPLLNCHPELANRLNGNDNDEYDFHRHVFAGNIPLPAKGGHVQFTVRFRTSLDEEWQWANQKHPVSDGEIVYCSRYSGIHQSVATDQSTQSPQRDMAKFIKNISDKLQIQQRRSEAPGSKLWSLSGGIDPCQERTSNIKHVTLGTPLSVLRYFSIVRVWSPWLGPRHGKDKFQLTEDAILCSFLRSDGVHLVLLAVSGVNDVLTVLQSGNNGEIAIKAKSDNKDPSEFHILVAAAEEFEIAMSAVMYEARKVVRPFANPAGTILEGQVPLSPPGDDEVLVEKDPSAQFLAQWFDGLTYCTWNALGQDLTEEKILHALAELKSNGIQIANLVIDDGWQANDNEGQSQFKRGLQQFEAHSEGFPKGLKNTVRSIHDANPHIEHIAVWHALLGYWGGISPEGDLAKRYKTKEVKVKDPSPNGPIAQNLPDGKILAIDPDDIQRFYNDFYSHLDSTGIDSVKADSQFFIDLLEDAEDRRRFMTSYQDAWSIASLRYFSTRSISCGSMTPQIMFHSQLPNNKPTIPLRNSDDFFPEIPASHPWHVFCNAHNSLLTRYLNVLPDWDMFQTSHPNASFHAAARCVSGGPIYITDEPGKHDLSLLDQMTAPTVKDITIILRPSVIGRTIDTYHDYNEGNILRVGCYTGWARTGSGILGLFNINSNGTSTMVSLMDFPGIHENSHGYYIVRAHTTGKVSSRIRPIDRDSLVSIVLEQRGWEILTAYPIQSFTLKNHQGHDGSVDILTYVAVLGLLGKMTGAAAVVMSDICLAENGRLRLDVSLKALGIMGIYLSDLPGRSIAKDFMVMIQGKPIPRKTVWKEGGEDGNVLAIDMLTAWKTMKLDSGWSSEVHVQAACHNILNPRRSLGGARNFAATTTSSLRGANTRPALLASQSATCFQQQRWITQKYIQRMKDGEKEWAGFAKEIKEGKRKNFAQHLEERGLIHDVVGERDLLHKVFTEKRAGIYVGIDPTAPSMHVGHMLPFMVLAWAYVWGIPVTFLLGGATSRVGDPTGRLKGRDAVHSSIRKANMASMHMQLKKLGVSIDHYGRRHGYERQPMWKRALTNNNTWWNSMPFLEVLRDLGAYMRIGPMLGRETVKNRLSKGDGMSFAEFSYPLLQAWDWWTMFQKGTQVQVGGSDQYGNILFGMDAVKSISRNTADEQLRNPLESELDHPIGFTTPLLTAPNGEKFGKSAGNAVWLDKDLTSTFELYQFFVRTPDDTVENYLKLFTFIPLPEIASIMEEQNKDPSKRVAQHALAFDFVELIHGKDEADAVAMQHRQLFRPRSSTGIPTPLPKSSSPPSSHAQSPTAGFDNPQSGNQYAPQTNFSNMGDIKVTLPQSLVINQPFNKVLWSAGMVSSKSEGHRVIVNNGAKVGSRPGDSGPMSDALSFTPIRPWGAEKTQEFVLNDDLLMLKLGKWKFKAVHIVSDEEFRKQGLTAPGWETEPTEPTES</sequence>
<dbReference type="EC" id="6.1.1.1" evidence="12"/>
<reference evidence="16" key="1">
    <citation type="journal article" date="2017" name="Nat. Microbiol.">
        <title>Global analysis of biosynthetic gene clusters reveals vast potential of secondary metabolite production in Penicillium species.</title>
        <authorList>
            <person name="Nielsen J.C."/>
            <person name="Grijseels S."/>
            <person name="Prigent S."/>
            <person name="Ji B."/>
            <person name="Dainat J."/>
            <person name="Nielsen K.F."/>
            <person name="Frisvad J.C."/>
            <person name="Workman M."/>
            <person name="Nielsen J."/>
        </authorList>
    </citation>
    <scope>NUCLEOTIDE SEQUENCE [LARGE SCALE GENOMIC DNA]</scope>
    <source>
        <strain evidence="16">IBT 31811</strain>
    </source>
</reference>
<dbReference type="STRING" id="416450.A0A1V6Q0L0"/>
<dbReference type="InterPro" id="IPR032005">
    <property type="entry name" value="TyrRSs_C"/>
</dbReference>
<dbReference type="InterPro" id="IPR002307">
    <property type="entry name" value="Tyr-tRNA-ligase"/>
</dbReference>
<organism evidence="15 16">
    <name type="scientific">Penicillium antarcticum</name>
    <dbReference type="NCBI Taxonomy" id="416450"/>
    <lineage>
        <taxon>Eukaryota</taxon>
        <taxon>Fungi</taxon>
        <taxon>Dikarya</taxon>
        <taxon>Ascomycota</taxon>
        <taxon>Pezizomycotina</taxon>
        <taxon>Eurotiomycetes</taxon>
        <taxon>Eurotiomycetidae</taxon>
        <taxon>Eurotiales</taxon>
        <taxon>Aspergillaceae</taxon>
        <taxon>Penicillium</taxon>
    </lineage>
</organism>
<evidence type="ECO:0000256" key="3">
    <source>
        <dbReference type="ARBA" id="ARBA00007240"/>
    </source>
</evidence>
<feature type="region of interest" description="Disordered" evidence="13">
    <location>
        <begin position="1363"/>
        <end position="1407"/>
    </location>
</feature>
<accession>A0A1V6Q0L0</accession>
<keyword evidence="5 12" id="KW-0547">Nucleotide-binding</keyword>
<dbReference type="Proteomes" id="UP000191672">
    <property type="component" value="Unassembled WGS sequence"/>
</dbReference>
<comment type="similarity">
    <text evidence="2 12">Belongs to the class-I aminoacyl-tRNA synthetase family.</text>
</comment>
<feature type="compositionally biased region" description="Low complexity" evidence="13">
    <location>
        <begin position="1376"/>
        <end position="1389"/>
    </location>
</feature>
<dbReference type="Gene3D" id="3.20.20.70">
    <property type="entry name" value="Aldolase class I"/>
    <property type="match status" value="1"/>
</dbReference>
<dbReference type="SUPFAM" id="SSF52374">
    <property type="entry name" value="Nucleotidylyl transferase"/>
    <property type="match status" value="1"/>
</dbReference>
<dbReference type="PANTHER" id="PTHR31268">
    <property type="match status" value="1"/>
</dbReference>
<keyword evidence="7 12" id="KW-0648">Protein biosynthesis</keyword>